<sequence>MVSSYIKTTCIFLSIACCLIITPSLYSAVIERDFLTPEDGLLTFDDVNQRERLDLTETLGLELAEIKANMVPGQKWEDFSFATLEDVSNLAASAEVDWIEPWSFPTNYGTEAEELVKLIGKIYDLSHIIVDIELSYGQIVKSLGNDDLLSYDTAFIVMNLPACVPGSVNCPIFSRTSGGVFTSEPFTVIDEEFLVLEVDPGAANFGPYWLYRKVVPKPSPIFLILTGSLLFSAPLRTLR</sequence>
<organism evidence="1 2">
    <name type="scientific">Bythopirellula goksoeyrii</name>
    <dbReference type="NCBI Taxonomy" id="1400387"/>
    <lineage>
        <taxon>Bacteria</taxon>
        <taxon>Pseudomonadati</taxon>
        <taxon>Planctomycetota</taxon>
        <taxon>Planctomycetia</taxon>
        <taxon>Pirellulales</taxon>
        <taxon>Lacipirellulaceae</taxon>
        <taxon>Bythopirellula</taxon>
    </lineage>
</organism>
<dbReference type="KEGG" id="bgok:Pr1d_43780"/>
<dbReference type="Proteomes" id="UP000323917">
    <property type="component" value="Chromosome"/>
</dbReference>
<name>A0A5B9QDK4_9BACT</name>
<dbReference type="AlphaFoldDB" id="A0A5B9QDK4"/>
<evidence type="ECO:0000313" key="1">
    <source>
        <dbReference type="EMBL" id="QEG37038.1"/>
    </source>
</evidence>
<evidence type="ECO:0000313" key="2">
    <source>
        <dbReference type="Proteomes" id="UP000323917"/>
    </source>
</evidence>
<reference evidence="1 2" key="1">
    <citation type="submission" date="2019-08" db="EMBL/GenBank/DDBJ databases">
        <title>Deep-cultivation of Planctomycetes and their phenomic and genomic characterization uncovers novel biology.</title>
        <authorList>
            <person name="Wiegand S."/>
            <person name="Jogler M."/>
            <person name="Boedeker C."/>
            <person name="Pinto D."/>
            <person name="Vollmers J."/>
            <person name="Rivas-Marin E."/>
            <person name="Kohn T."/>
            <person name="Peeters S.H."/>
            <person name="Heuer A."/>
            <person name="Rast P."/>
            <person name="Oberbeckmann S."/>
            <person name="Bunk B."/>
            <person name="Jeske O."/>
            <person name="Meyerdierks A."/>
            <person name="Storesund J.E."/>
            <person name="Kallscheuer N."/>
            <person name="Luecker S."/>
            <person name="Lage O.M."/>
            <person name="Pohl T."/>
            <person name="Merkel B.J."/>
            <person name="Hornburger P."/>
            <person name="Mueller R.-W."/>
            <person name="Bruemmer F."/>
            <person name="Labrenz M."/>
            <person name="Spormann A.M."/>
            <person name="Op den Camp H."/>
            <person name="Overmann J."/>
            <person name="Amann R."/>
            <person name="Jetten M.S.M."/>
            <person name="Mascher T."/>
            <person name="Medema M.H."/>
            <person name="Devos D.P."/>
            <person name="Kaster A.-K."/>
            <person name="Ovreas L."/>
            <person name="Rohde M."/>
            <person name="Galperin M.Y."/>
            <person name="Jogler C."/>
        </authorList>
    </citation>
    <scope>NUCLEOTIDE SEQUENCE [LARGE SCALE GENOMIC DNA]</scope>
    <source>
        <strain evidence="1 2">Pr1d</strain>
    </source>
</reference>
<gene>
    <name evidence="1" type="ORF">Pr1d_43780</name>
</gene>
<dbReference type="EMBL" id="CP042913">
    <property type="protein sequence ID" value="QEG37038.1"/>
    <property type="molecule type" value="Genomic_DNA"/>
</dbReference>
<keyword evidence="2" id="KW-1185">Reference proteome</keyword>
<proteinExistence type="predicted"/>
<protein>
    <submittedName>
        <fullName evidence="1">Uncharacterized protein</fullName>
    </submittedName>
</protein>
<accession>A0A5B9QDK4</accession>